<comment type="caution">
    <text evidence="1">The sequence shown here is derived from an EMBL/GenBank/DDBJ whole genome shotgun (WGS) entry which is preliminary data.</text>
</comment>
<organism evidence="1 2">
    <name type="scientific">Suillus subaureus</name>
    <dbReference type="NCBI Taxonomy" id="48587"/>
    <lineage>
        <taxon>Eukaryota</taxon>
        <taxon>Fungi</taxon>
        <taxon>Dikarya</taxon>
        <taxon>Basidiomycota</taxon>
        <taxon>Agaricomycotina</taxon>
        <taxon>Agaricomycetes</taxon>
        <taxon>Agaricomycetidae</taxon>
        <taxon>Boletales</taxon>
        <taxon>Suillineae</taxon>
        <taxon>Suillaceae</taxon>
        <taxon>Suillus</taxon>
    </lineage>
</organism>
<dbReference type="Proteomes" id="UP000807769">
    <property type="component" value="Unassembled WGS sequence"/>
</dbReference>
<proteinExistence type="predicted"/>
<dbReference type="AlphaFoldDB" id="A0A9P7ELA7"/>
<sequence length="212" mass="24565">MSDYELLTQYTKDAYSREDQICDHPSCKANIRTRDPCFYVAVIEPGQCGHYQHLICLLWLLYLAALVLEGQMLEFLHHGKQRLFCLKLQQFMKVLELTKSKNICEGRKDINAQIDTPGLTKLALETIVPKLHKFGGECIWHVEEFPSHKGTKLIFKSKQFALMVVVPEVQWNEYENWLELHAEMSRKQKLPEQAALSLANIPLLTQLDNFTC</sequence>
<keyword evidence="2" id="KW-1185">Reference proteome</keyword>
<dbReference type="RefSeq" id="XP_041198062.1">
    <property type="nucleotide sequence ID" value="XM_041332320.1"/>
</dbReference>
<evidence type="ECO:0000313" key="2">
    <source>
        <dbReference type="Proteomes" id="UP000807769"/>
    </source>
</evidence>
<dbReference type="EMBL" id="JABBWG010000003">
    <property type="protein sequence ID" value="KAG1824345.1"/>
    <property type="molecule type" value="Genomic_DNA"/>
</dbReference>
<protein>
    <submittedName>
        <fullName evidence="1">Uncharacterized protein</fullName>
    </submittedName>
</protein>
<evidence type="ECO:0000313" key="1">
    <source>
        <dbReference type="EMBL" id="KAG1824345.1"/>
    </source>
</evidence>
<dbReference type="OrthoDB" id="2632196at2759"/>
<name>A0A9P7ELA7_9AGAM</name>
<reference evidence="1" key="1">
    <citation type="journal article" date="2020" name="New Phytol.">
        <title>Comparative genomics reveals dynamic genome evolution in host specialist ectomycorrhizal fungi.</title>
        <authorList>
            <person name="Lofgren L.A."/>
            <person name="Nguyen N.H."/>
            <person name="Vilgalys R."/>
            <person name="Ruytinx J."/>
            <person name="Liao H.L."/>
            <person name="Branco S."/>
            <person name="Kuo A."/>
            <person name="LaButti K."/>
            <person name="Lipzen A."/>
            <person name="Andreopoulos W."/>
            <person name="Pangilinan J."/>
            <person name="Riley R."/>
            <person name="Hundley H."/>
            <person name="Na H."/>
            <person name="Barry K."/>
            <person name="Grigoriev I.V."/>
            <person name="Stajich J.E."/>
            <person name="Kennedy P.G."/>
        </authorList>
    </citation>
    <scope>NUCLEOTIDE SEQUENCE</scope>
    <source>
        <strain evidence="1">MN1</strain>
    </source>
</reference>
<dbReference type="GeneID" id="64626337"/>
<accession>A0A9P7ELA7</accession>
<gene>
    <name evidence="1" type="ORF">BJ212DRAFT_1295533</name>
</gene>